<dbReference type="EMBL" id="MU006089">
    <property type="protein sequence ID" value="KAF2843035.1"/>
    <property type="molecule type" value="Genomic_DNA"/>
</dbReference>
<keyword evidence="2" id="KW-1185">Reference proteome</keyword>
<dbReference type="Proteomes" id="UP000799429">
    <property type="component" value="Unassembled WGS sequence"/>
</dbReference>
<reference evidence="1" key="1">
    <citation type="journal article" date="2020" name="Stud. Mycol.">
        <title>101 Dothideomycetes genomes: a test case for predicting lifestyles and emergence of pathogens.</title>
        <authorList>
            <person name="Haridas S."/>
            <person name="Albert R."/>
            <person name="Binder M."/>
            <person name="Bloem J."/>
            <person name="Labutti K."/>
            <person name="Salamov A."/>
            <person name="Andreopoulos B."/>
            <person name="Baker S."/>
            <person name="Barry K."/>
            <person name="Bills G."/>
            <person name="Bluhm B."/>
            <person name="Cannon C."/>
            <person name="Castanera R."/>
            <person name="Culley D."/>
            <person name="Daum C."/>
            <person name="Ezra D."/>
            <person name="Gonzalez J."/>
            <person name="Henrissat B."/>
            <person name="Kuo A."/>
            <person name="Liang C."/>
            <person name="Lipzen A."/>
            <person name="Lutzoni F."/>
            <person name="Magnuson J."/>
            <person name="Mondo S."/>
            <person name="Nolan M."/>
            <person name="Ohm R."/>
            <person name="Pangilinan J."/>
            <person name="Park H.-J."/>
            <person name="Ramirez L."/>
            <person name="Alfaro M."/>
            <person name="Sun H."/>
            <person name="Tritt A."/>
            <person name="Yoshinaga Y."/>
            <person name="Zwiers L.-H."/>
            <person name="Turgeon B."/>
            <person name="Goodwin S."/>
            <person name="Spatafora J."/>
            <person name="Crous P."/>
            <person name="Grigoriev I."/>
        </authorList>
    </citation>
    <scope>NUCLEOTIDE SEQUENCE</scope>
    <source>
        <strain evidence="1">CBS 101060</strain>
    </source>
</reference>
<dbReference type="AlphaFoldDB" id="A0A9P4SJM0"/>
<evidence type="ECO:0000313" key="1">
    <source>
        <dbReference type="EMBL" id="KAF2843035.1"/>
    </source>
</evidence>
<sequence length="116" mass="13229">MLTMRQDVLYGNSVTSEVKFKTVTSKSMGKIDGKNNYEESKYMRERPSLNIPILHSQFGCLYSGRFGRWSFSATSATSDHCLGHVILYHSFYPQFPRVVLLPSPHSLSACSYNLWP</sequence>
<evidence type="ECO:0000313" key="2">
    <source>
        <dbReference type="Proteomes" id="UP000799429"/>
    </source>
</evidence>
<proteinExistence type="predicted"/>
<gene>
    <name evidence="1" type="ORF">M501DRAFT_53755</name>
</gene>
<protein>
    <submittedName>
        <fullName evidence="1">Uncharacterized protein</fullName>
    </submittedName>
</protein>
<name>A0A9P4SJM0_9PEZI</name>
<accession>A0A9P4SJM0</accession>
<organism evidence="1 2">
    <name type="scientific">Patellaria atrata CBS 101060</name>
    <dbReference type="NCBI Taxonomy" id="1346257"/>
    <lineage>
        <taxon>Eukaryota</taxon>
        <taxon>Fungi</taxon>
        <taxon>Dikarya</taxon>
        <taxon>Ascomycota</taxon>
        <taxon>Pezizomycotina</taxon>
        <taxon>Dothideomycetes</taxon>
        <taxon>Dothideomycetes incertae sedis</taxon>
        <taxon>Patellariales</taxon>
        <taxon>Patellariaceae</taxon>
        <taxon>Patellaria</taxon>
    </lineage>
</organism>
<comment type="caution">
    <text evidence="1">The sequence shown here is derived from an EMBL/GenBank/DDBJ whole genome shotgun (WGS) entry which is preliminary data.</text>
</comment>